<evidence type="ECO:0000313" key="2">
    <source>
        <dbReference type="EMBL" id="KZV83677.1"/>
    </source>
</evidence>
<sequence>MSDMNHGPAEALKATGRVPLIQTMAEAEEDWYHRRRGCRLRQGRRCRPAAAEPAKNETARDSACRRPGLLDLASWAWSGATCATLRRNLEREITRTPAPLLELPNRPLQRLQNASGKRVGQSQE</sequence>
<evidence type="ECO:0000313" key="3">
    <source>
        <dbReference type="Proteomes" id="UP000077266"/>
    </source>
</evidence>
<dbReference type="Proteomes" id="UP000077266">
    <property type="component" value="Unassembled WGS sequence"/>
</dbReference>
<organism evidence="2 3">
    <name type="scientific">Exidia glandulosa HHB12029</name>
    <dbReference type="NCBI Taxonomy" id="1314781"/>
    <lineage>
        <taxon>Eukaryota</taxon>
        <taxon>Fungi</taxon>
        <taxon>Dikarya</taxon>
        <taxon>Basidiomycota</taxon>
        <taxon>Agaricomycotina</taxon>
        <taxon>Agaricomycetes</taxon>
        <taxon>Auriculariales</taxon>
        <taxon>Exidiaceae</taxon>
        <taxon>Exidia</taxon>
    </lineage>
</organism>
<feature type="compositionally biased region" description="Polar residues" evidence="1">
    <location>
        <begin position="110"/>
        <end position="124"/>
    </location>
</feature>
<feature type="region of interest" description="Disordered" evidence="1">
    <location>
        <begin position="98"/>
        <end position="124"/>
    </location>
</feature>
<evidence type="ECO:0000256" key="1">
    <source>
        <dbReference type="SAM" id="MobiDB-lite"/>
    </source>
</evidence>
<reference evidence="2 3" key="1">
    <citation type="journal article" date="2016" name="Mol. Biol. Evol.">
        <title>Comparative Genomics of Early-Diverging Mushroom-Forming Fungi Provides Insights into the Origins of Lignocellulose Decay Capabilities.</title>
        <authorList>
            <person name="Nagy L.G."/>
            <person name="Riley R."/>
            <person name="Tritt A."/>
            <person name="Adam C."/>
            <person name="Daum C."/>
            <person name="Floudas D."/>
            <person name="Sun H."/>
            <person name="Yadav J.S."/>
            <person name="Pangilinan J."/>
            <person name="Larsson K.H."/>
            <person name="Matsuura K."/>
            <person name="Barry K."/>
            <person name="Labutti K."/>
            <person name="Kuo R."/>
            <person name="Ohm R.A."/>
            <person name="Bhattacharya S.S."/>
            <person name="Shirouzu T."/>
            <person name="Yoshinaga Y."/>
            <person name="Martin F.M."/>
            <person name="Grigoriev I.V."/>
            <person name="Hibbett D.S."/>
        </authorList>
    </citation>
    <scope>NUCLEOTIDE SEQUENCE [LARGE SCALE GENOMIC DNA]</scope>
    <source>
        <strain evidence="2 3">HHB12029</strain>
    </source>
</reference>
<accession>A0A165D340</accession>
<proteinExistence type="predicted"/>
<protein>
    <submittedName>
        <fullName evidence="2">Uncharacterized protein</fullName>
    </submittedName>
</protein>
<dbReference type="AlphaFoldDB" id="A0A165D340"/>
<gene>
    <name evidence="2" type="ORF">EXIGLDRAFT_701145</name>
</gene>
<dbReference type="InParanoid" id="A0A165D340"/>
<keyword evidence="3" id="KW-1185">Reference proteome</keyword>
<name>A0A165D340_EXIGL</name>
<dbReference type="EMBL" id="KV426259">
    <property type="protein sequence ID" value="KZV83677.1"/>
    <property type="molecule type" value="Genomic_DNA"/>
</dbReference>